<feature type="transmembrane region" description="Helical" evidence="8">
    <location>
        <begin position="37"/>
        <end position="58"/>
    </location>
</feature>
<reference evidence="9 10" key="1">
    <citation type="submission" date="2018-03" db="EMBL/GenBank/DDBJ databases">
        <title>Genome sequence of Clostridium vincentii DSM 10228.</title>
        <authorList>
            <person name="Poehlein A."/>
            <person name="Daniel R."/>
        </authorList>
    </citation>
    <scope>NUCLEOTIDE SEQUENCE [LARGE SCALE GENOMIC DNA]</scope>
    <source>
        <strain evidence="9 10">DSM 10228</strain>
    </source>
</reference>
<dbReference type="EMBL" id="PVXQ01000010">
    <property type="protein sequence ID" value="PRR83038.1"/>
    <property type="molecule type" value="Genomic_DNA"/>
</dbReference>
<evidence type="ECO:0000256" key="7">
    <source>
        <dbReference type="ARBA" id="ARBA00023136"/>
    </source>
</evidence>
<comment type="subcellular location">
    <subcellularLocation>
        <location evidence="1">Membrane</location>
        <topology evidence="1">Multi-pass membrane protein</topology>
    </subcellularLocation>
</comment>
<organism evidence="9 10">
    <name type="scientific">Clostridium vincentii</name>
    <dbReference type="NCBI Taxonomy" id="52704"/>
    <lineage>
        <taxon>Bacteria</taxon>
        <taxon>Bacillati</taxon>
        <taxon>Bacillota</taxon>
        <taxon>Clostridia</taxon>
        <taxon>Eubacteriales</taxon>
        <taxon>Clostridiaceae</taxon>
        <taxon>Clostridium</taxon>
    </lineage>
</organism>
<feature type="transmembrane region" description="Helical" evidence="8">
    <location>
        <begin position="79"/>
        <end position="102"/>
    </location>
</feature>
<evidence type="ECO:0000256" key="6">
    <source>
        <dbReference type="ARBA" id="ARBA00022989"/>
    </source>
</evidence>
<name>A0A2T0BGQ7_9CLOT</name>
<dbReference type="NCBIfam" id="TIGR00912">
    <property type="entry name" value="2A0309"/>
    <property type="match status" value="1"/>
</dbReference>
<dbReference type="AlphaFoldDB" id="A0A2T0BGQ7"/>
<dbReference type="PANTHER" id="PTHR34975">
    <property type="entry name" value="SPORE GERMINATION PROTEIN A2"/>
    <property type="match status" value="1"/>
</dbReference>
<keyword evidence="3" id="KW-0813">Transport</keyword>
<dbReference type="GO" id="GO:0016020">
    <property type="term" value="C:membrane"/>
    <property type="evidence" value="ECO:0007669"/>
    <property type="project" value="UniProtKB-SubCell"/>
</dbReference>
<keyword evidence="4" id="KW-0309">Germination</keyword>
<evidence type="ECO:0000256" key="3">
    <source>
        <dbReference type="ARBA" id="ARBA00022448"/>
    </source>
</evidence>
<evidence type="ECO:0000256" key="1">
    <source>
        <dbReference type="ARBA" id="ARBA00004141"/>
    </source>
</evidence>
<dbReference type="GO" id="GO:0009847">
    <property type="term" value="P:spore germination"/>
    <property type="evidence" value="ECO:0007669"/>
    <property type="project" value="InterPro"/>
</dbReference>
<proteinExistence type="inferred from homology"/>
<evidence type="ECO:0000256" key="8">
    <source>
        <dbReference type="SAM" id="Phobius"/>
    </source>
</evidence>
<dbReference type="Proteomes" id="UP000239471">
    <property type="component" value="Unassembled WGS sequence"/>
</dbReference>
<evidence type="ECO:0000313" key="9">
    <source>
        <dbReference type="EMBL" id="PRR83038.1"/>
    </source>
</evidence>
<accession>A0A2T0BGQ7</accession>
<gene>
    <name evidence="9" type="ORF">CLVI_12870</name>
</gene>
<feature type="transmembrane region" description="Helical" evidence="8">
    <location>
        <begin position="216"/>
        <end position="236"/>
    </location>
</feature>
<dbReference type="RefSeq" id="WP_106059280.1">
    <property type="nucleotide sequence ID" value="NZ_PVXQ01000010.1"/>
</dbReference>
<protein>
    <submittedName>
        <fullName evidence="9">Spore germination protein</fullName>
    </submittedName>
</protein>
<evidence type="ECO:0000256" key="4">
    <source>
        <dbReference type="ARBA" id="ARBA00022544"/>
    </source>
</evidence>
<comment type="caution">
    <text evidence="9">The sequence shown here is derived from an EMBL/GenBank/DDBJ whole genome shotgun (WGS) entry which is preliminary data.</text>
</comment>
<sequence>MNKLSSRHFMFFIIATSTIALRSYSSIFINYGGRDTWLISLFASLIIFFYFTFLLYVFRKTNIYNITEIFSKVLPKRANNILIFIFSIGLFLSAIESASVNANSIHTNYFLSTPTWYCLLFIIIPAGYVLLKKFNSILVLVIIIGTITLIGDIILIALLLKFLDFNYLLPIMENGMTNDKWLCLLEIIGSFSSIVIALPYLIYLDKKESLLKHNSLAITISCILITISFISAIAFFSPDRAGKIFYPGYIESQRVQIAGFFEFGELFYIFRSVCLWFIKYILSSYGILLLYKDKIKKQKSFVIFYSLALFIASFIVTQNQYFLFYFLRLFQLTNLVFFIAIPLVIFIIFYFGKYNKKVTKKIIP</sequence>
<keyword evidence="7 8" id="KW-0472">Membrane</keyword>
<dbReference type="InterPro" id="IPR004761">
    <property type="entry name" value="Spore_GerAB"/>
</dbReference>
<dbReference type="PANTHER" id="PTHR34975:SF2">
    <property type="entry name" value="SPORE GERMINATION PROTEIN A2"/>
    <property type="match status" value="1"/>
</dbReference>
<feature type="transmembrane region" description="Helical" evidence="8">
    <location>
        <begin position="302"/>
        <end position="323"/>
    </location>
</feature>
<feature type="transmembrane region" description="Helical" evidence="8">
    <location>
        <begin position="9"/>
        <end position="31"/>
    </location>
</feature>
<keyword evidence="5 8" id="KW-0812">Transmembrane</keyword>
<evidence type="ECO:0000256" key="5">
    <source>
        <dbReference type="ARBA" id="ARBA00022692"/>
    </source>
</evidence>
<evidence type="ECO:0000256" key="2">
    <source>
        <dbReference type="ARBA" id="ARBA00007998"/>
    </source>
</evidence>
<keyword evidence="10" id="KW-1185">Reference proteome</keyword>
<dbReference type="OrthoDB" id="2381188at2"/>
<feature type="transmembrane region" description="Helical" evidence="8">
    <location>
        <begin position="268"/>
        <end position="290"/>
    </location>
</feature>
<evidence type="ECO:0000313" key="10">
    <source>
        <dbReference type="Proteomes" id="UP000239471"/>
    </source>
</evidence>
<comment type="similarity">
    <text evidence="2">Belongs to the amino acid-polyamine-organocation (APC) superfamily. Spore germination protein (SGP) (TC 2.A.3.9) family.</text>
</comment>
<keyword evidence="6 8" id="KW-1133">Transmembrane helix</keyword>
<feature type="transmembrane region" description="Helical" evidence="8">
    <location>
        <begin position="181"/>
        <end position="204"/>
    </location>
</feature>
<feature type="transmembrane region" description="Helical" evidence="8">
    <location>
        <begin position="329"/>
        <end position="351"/>
    </location>
</feature>
<feature type="transmembrane region" description="Helical" evidence="8">
    <location>
        <begin position="114"/>
        <end position="131"/>
    </location>
</feature>
<dbReference type="Pfam" id="PF03845">
    <property type="entry name" value="Spore_permease"/>
    <property type="match status" value="1"/>
</dbReference>
<feature type="transmembrane region" description="Helical" evidence="8">
    <location>
        <begin position="138"/>
        <end position="161"/>
    </location>
</feature>